<accession>A0A452R9S7</accession>
<reference evidence="12" key="1">
    <citation type="submission" date="2016-06" db="EMBL/GenBank/DDBJ databases">
        <title>De novo assembly and RNA-Seq shows season-dependent expression and editing in black bear kidneys.</title>
        <authorList>
            <person name="Korstanje R."/>
            <person name="Srivastava A."/>
            <person name="Sarsani V.K."/>
            <person name="Sheehan S.M."/>
            <person name="Seger R.L."/>
            <person name="Barter M.E."/>
            <person name="Lindqvist C."/>
            <person name="Brody L.C."/>
            <person name="Mullikin J.C."/>
        </authorList>
    </citation>
    <scope>NUCLEOTIDE SEQUENCE [LARGE SCALE GENOMIC DNA]</scope>
</reference>
<organism evidence="11 12">
    <name type="scientific">Ursus americanus</name>
    <name type="common">American black bear</name>
    <name type="synonym">Euarctos americanus</name>
    <dbReference type="NCBI Taxonomy" id="9643"/>
    <lineage>
        <taxon>Eukaryota</taxon>
        <taxon>Metazoa</taxon>
        <taxon>Chordata</taxon>
        <taxon>Craniata</taxon>
        <taxon>Vertebrata</taxon>
        <taxon>Euteleostomi</taxon>
        <taxon>Mammalia</taxon>
        <taxon>Eutheria</taxon>
        <taxon>Laurasiatheria</taxon>
        <taxon>Carnivora</taxon>
        <taxon>Caniformia</taxon>
        <taxon>Ursidae</taxon>
        <taxon>Ursus</taxon>
    </lineage>
</organism>
<feature type="region of interest" description="Disordered" evidence="9">
    <location>
        <begin position="73"/>
        <end position="159"/>
    </location>
</feature>
<evidence type="ECO:0000256" key="8">
    <source>
        <dbReference type="ARBA" id="ARBA00023136"/>
    </source>
</evidence>
<dbReference type="GO" id="GO:0031781">
    <property type="term" value="F:type 3 melanocortin receptor binding"/>
    <property type="evidence" value="ECO:0007669"/>
    <property type="project" value="TreeGrafter"/>
</dbReference>
<comment type="subcellular location">
    <subcellularLocation>
        <location evidence="1">Cell membrane</location>
        <topology evidence="1">Single-pass membrane protein</topology>
    </subcellularLocation>
    <subcellularLocation>
        <location evidence="2">Endoplasmic reticulum membrane</location>
        <topology evidence="2">Single-pass membrane protein</topology>
    </subcellularLocation>
</comment>
<evidence type="ECO:0000313" key="11">
    <source>
        <dbReference type="Ensembl" id="ENSUAMP00000015348.1"/>
    </source>
</evidence>
<dbReference type="PANTHER" id="PTHR28675:SF2">
    <property type="entry name" value="MELANOCORTIN-2 RECEPTOR ACCESSORY PROTEIN"/>
    <property type="match status" value="1"/>
</dbReference>
<dbReference type="GO" id="GO:0031783">
    <property type="term" value="F:type 5 melanocortin receptor binding"/>
    <property type="evidence" value="ECO:0007669"/>
    <property type="project" value="TreeGrafter"/>
</dbReference>
<sequence>MANQTNASTPYDSYEDYLDYLDLIPVDERKLKANKYLIVITFWVSLAFFVMLLFLILLYMSWSGSSQVSTTHQAPRVTASPSPSASGDTPQAPPSLGGEPGSRARSPEQRLWPRAPPSLPQSAPQTTLLSSRNWPRMTTPTTSADIRNRQGKPPPGDRTSLSTLVNSNRPGHTIALAKPAYVQQEGHLGQAVLQEGHEYALSRACGTPSTGKQPSMVLISSAFYLQTYFLCSLWEG</sequence>
<dbReference type="PANTHER" id="PTHR28675">
    <property type="entry name" value="MELANOCORTIN-2 RECEPTOR ACCESSORY PROTEIN 2"/>
    <property type="match status" value="1"/>
</dbReference>
<evidence type="ECO:0000313" key="12">
    <source>
        <dbReference type="Proteomes" id="UP000291022"/>
    </source>
</evidence>
<dbReference type="STRING" id="9643.ENSUAMP00000015348"/>
<evidence type="ECO:0000256" key="7">
    <source>
        <dbReference type="ARBA" id="ARBA00022989"/>
    </source>
</evidence>
<dbReference type="Ensembl" id="ENSUAMT00000017202.1">
    <property type="protein sequence ID" value="ENSUAMP00000015348.1"/>
    <property type="gene ID" value="ENSUAMG00000012294.1"/>
</dbReference>
<keyword evidence="7 10" id="KW-1133">Transmembrane helix</keyword>
<dbReference type="GO" id="GO:0106070">
    <property type="term" value="P:regulation of adenylate cyclase-activating G protein-coupled receptor signaling pathway"/>
    <property type="evidence" value="ECO:0007669"/>
    <property type="project" value="TreeGrafter"/>
</dbReference>
<feature type="transmembrane region" description="Helical" evidence="10">
    <location>
        <begin position="36"/>
        <end position="62"/>
    </location>
</feature>
<keyword evidence="12" id="KW-1185">Reference proteome</keyword>
<evidence type="ECO:0000256" key="4">
    <source>
        <dbReference type="ARBA" id="ARBA00022475"/>
    </source>
</evidence>
<dbReference type="GO" id="GO:0005886">
    <property type="term" value="C:plasma membrane"/>
    <property type="evidence" value="ECO:0007669"/>
    <property type="project" value="UniProtKB-SubCell"/>
</dbReference>
<comment type="similarity">
    <text evidence="3">Belongs to the MRAP family.</text>
</comment>
<keyword evidence="6" id="KW-0256">Endoplasmic reticulum</keyword>
<protein>
    <recommendedName>
        <fullName evidence="13">Melanocortin 2 receptor accessory protein</fullName>
    </recommendedName>
</protein>
<evidence type="ECO:0000256" key="2">
    <source>
        <dbReference type="ARBA" id="ARBA00004389"/>
    </source>
</evidence>
<feature type="compositionally biased region" description="Polar residues" evidence="9">
    <location>
        <begin position="73"/>
        <end position="89"/>
    </location>
</feature>
<keyword evidence="4" id="KW-1003">Cell membrane</keyword>
<dbReference type="GO" id="GO:0005789">
    <property type="term" value="C:endoplasmic reticulum membrane"/>
    <property type="evidence" value="ECO:0007669"/>
    <property type="project" value="UniProtKB-SubCell"/>
</dbReference>
<dbReference type="InterPro" id="IPR028111">
    <property type="entry name" value="MRAP"/>
</dbReference>
<reference evidence="11" key="2">
    <citation type="submission" date="2025-08" db="UniProtKB">
        <authorList>
            <consortium name="Ensembl"/>
        </authorList>
    </citation>
    <scope>IDENTIFICATION</scope>
</reference>
<evidence type="ECO:0000256" key="9">
    <source>
        <dbReference type="SAM" id="MobiDB-lite"/>
    </source>
</evidence>
<feature type="compositionally biased region" description="Polar residues" evidence="9">
    <location>
        <begin position="120"/>
        <end position="145"/>
    </location>
</feature>
<dbReference type="GO" id="GO:0031780">
    <property type="term" value="F:corticotropin hormone receptor binding"/>
    <property type="evidence" value="ECO:0007669"/>
    <property type="project" value="TreeGrafter"/>
</dbReference>
<dbReference type="GO" id="GO:0072659">
    <property type="term" value="P:protein localization to plasma membrane"/>
    <property type="evidence" value="ECO:0007669"/>
    <property type="project" value="TreeGrafter"/>
</dbReference>
<evidence type="ECO:0000256" key="10">
    <source>
        <dbReference type="SAM" id="Phobius"/>
    </source>
</evidence>
<keyword evidence="8 10" id="KW-0472">Membrane</keyword>
<reference evidence="11" key="3">
    <citation type="submission" date="2025-09" db="UniProtKB">
        <authorList>
            <consortium name="Ensembl"/>
        </authorList>
    </citation>
    <scope>IDENTIFICATION</scope>
</reference>
<dbReference type="AlphaFoldDB" id="A0A452R9S7"/>
<evidence type="ECO:0000256" key="5">
    <source>
        <dbReference type="ARBA" id="ARBA00022692"/>
    </source>
</evidence>
<proteinExistence type="inferred from homology"/>
<keyword evidence="5 10" id="KW-0812">Transmembrane</keyword>
<evidence type="ECO:0008006" key="13">
    <source>
        <dbReference type="Google" id="ProtNLM"/>
    </source>
</evidence>
<name>A0A452R9S7_URSAM</name>
<dbReference type="Pfam" id="PF15183">
    <property type="entry name" value="MRAP"/>
    <property type="match status" value="1"/>
</dbReference>
<dbReference type="GO" id="GO:0030545">
    <property type="term" value="F:signaling receptor regulator activity"/>
    <property type="evidence" value="ECO:0007669"/>
    <property type="project" value="TreeGrafter"/>
</dbReference>
<evidence type="ECO:0000256" key="1">
    <source>
        <dbReference type="ARBA" id="ARBA00004162"/>
    </source>
</evidence>
<evidence type="ECO:0000256" key="3">
    <source>
        <dbReference type="ARBA" id="ARBA00010063"/>
    </source>
</evidence>
<dbReference type="GeneTree" id="ENSGT00650000093475"/>
<evidence type="ECO:0000256" key="6">
    <source>
        <dbReference type="ARBA" id="ARBA00022824"/>
    </source>
</evidence>
<dbReference type="GO" id="GO:0070996">
    <property type="term" value="F:type 1 melanocortin receptor binding"/>
    <property type="evidence" value="ECO:0007669"/>
    <property type="project" value="TreeGrafter"/>
</dbReference>
<dbReference type="GO" id="GO:0031782">
    <property type="term" value="F:type 4 melanocortin receptor binding"/>
    <property type="evidence" value="ECO:0007669"/>
    <property type="project" value="TreeGrafter"/>
</dbReference>
<dbReference type="Proteomes" id="UP000291022">
    <property type="component" value="Unassembled WGS sequence"/>
</dbReference>